<feature type="compositionally biased region" description="Polar residues" evidence="9">
    <location>
        <begin position="48"/>
        <end position="66"/>
    </location>
</feature>
<evidence type="ECO:0000256" key="4">
    <source>
        <dbReference type="ARBA" id="ARBA00022664"/>
    </source>
</evidence>
<dbReference type="PANTHER" id="PTHR28118">
    <property type="entry name" value="POLYNUCLEOTIDE 5'-TRIPHOSPHATASE-RELATED"/>
    <property type="match status" value="1"/>
</dbReference>
<dbReference type="AlphaFoldDB" id="A0A8J8VZG2"/>
<accession>A0A8J8VZG2</accession>
<evidence type="ECO:0000256" key="1">
    <source>
        <dbReference type="ARBA" id="ARBA00001946"/>
    </source>
</evidence>
<evidence type="ECO:0000256" key="7">
    <source>
        <dbReference type="ARBA" id="ARBA00047740"/>
    </source>
</evidence>
<feature type="compositionally biased region" description="Low complexity" evidence="9">
    <location>
        <begin position="176"/>
        <end position="193"/>
    </location>
</feature>
<dbReference type="FunFam" id="3.20.100.10:FF:000002">
    <property type="entry name" value="mRNA capping nucleoside-triphosphatase, putative"/>
    <property type="match status" value="1"/>
</dbReference>
<comment type="cofactor">
    <cofactor evidence="1 8">
        <name>Mg(2+)</name>
        <dbReference type="ChEBI" id="CHEBI:18420"/>
    </cofactor>
</comment>
<evidence type="ECO:0000256" key="2">
    <source>
        <dbReference type="ARBA" id="ARBA00004123"/>
    </source>
</evidence>
<feature type="compositionally biased region" description="Low complexity" evidence="9">
    <location>
        <begin position="283"/>
        <end position="306"/>
    </location>
</feature>
<keyword evidence="5 8" id="KW-0378">Hydrolase</keyword>
<feature type="compositionally biased region" description="Low complexity" evidence="9">
    <location>
        <begin position="99"/>
        <end position="120"/>
    </location>
</feature>
<evidence type="ECO:0000256" key="6">
    <source>
        <dbReference type="ARBA" id="ARBA00023242"/>
    </source>
</evidence>
<proteinExistence type="inferred from homology"/>
<dbReference type="InterPro" id="IPR007110">
    <property type="entry name" value="Ig-like_dom"/>
</dbReference>
<dbReference type="GO" id="GO:0140818">
    <property type="term" value="F:mRNA 5'-triphosphate monophosphatase activity"/>
    <property type="evidence" value="ECO:0007669"/>
    <property type="project" value="UniProtKB-EC"/>
</dbReference>
<evidence type="ECO:0000313" key="11">
    <source>
        <dbReference type="EMBL" id="KAF7714441.1"/>
    </source>
</evidence>
<evidence type="ECO:0000256" key="8">
    <source>
        <dbReference type="RuleBase" id="RU367053"/>
    </source>
</evidence>
<dbReference type="OrthoDB" id="272147at2759"/>
<dbReference type="GO" id="GO:0031533">
    <property type="term" value="C:mRNA capping enzyme complex"/>
    <property type="evidence" value="ECO:0007669"/>
    <property type="project" value="UniProtKB-UniRule"/>
</dbReference>
<dbReference type="InterPro" id="IPR004206">
    <property type="entry name" value="mRNA_triPase_Cet1"/>
</dbReference>
<gene>
    <name evidence="11" type="ORF">PECM_008345</name>
</gene>
<evidence type="ECO:0000256" key="9">
    <source>
        <dbReference type="SAM" id="MobiDB-lite"/>
    </source>
</evidence>
<dbReference type="Proteomes" id="UP000631181">
    <property type="component" value="Unassembled WGS sequence"/>
</dbReference>
<protein>
    <recommendedName>
        <fullName evidence="8">mRNA-capping enzyme subunit beta</fullName>
        <ecNumber evidence="8">3.6.1.74</ecNumber>
    </recommendedName>
    <alternativeName>
        <fullName evidence="8">mRNA 5'-phosphatase</fullName>
    </alternativeName>
    <alternativeName>
        <fullName evidence="8">mRNA 5'-triphosphate monophosphatase</fullName>
    </alternativeName>
</protein>
<feature type="compositionally biased region" description="Polar residues" evidence="9">
    <location>
        <begin position="316"/>
        <end position="356"/>
    </location>
</feature>
<dbReference type="Pfam" id="PF02940">
    <property type="entry name" value="mRNA_triPase"/>
    <property type="match status" value="1"/>
</dbReference>
<feature type="domain" description="Ig-like" evidence="10">
    <location>
        <begin position="632"/>
        <end position="668"/>
    </location>
</feature>
<comment type="catalytic activity">
    <reaction evidence="7">
        <text>a 5'-end triphospho-ribonucleoside in mRNA + H2O = a 5'-end diphospho-ribonucleoside in mRNA + phosphate + H(+)</text>
        <dbReference type="Rhea" id="RHEA:67004"/>
        <dbReference type="Rhea" id="RHEA-COMP:17164"/>
        <dbReference type="Rhea" id="RHEA-COMP:17165"/>
        <dbReference type="ChEBI" id="CHEBI:15377"/>
        <dbReference type="ChEBI" id="CHEBI:15378"/>
        <dbReference type="ChEBI" id="CHEBI:43474"/>
        <dbReference type="ChEBI" id="CHEBI:167616"/>
        <dbReference type="ChEBI" id="CHEBI:167618"/>
        <dbReference type="EC" id="3.6.1.74"/>
    </reaction>
    <physiologicalReaction direction="left-to-right" evidence="7">
        <dbReference type="Rhea" id="RHEA:67005"/>
    </physiologicalReaction>
</comment>
<organism evidence="11 12">
    <name type="scientific">Penicillium ucsense</name>
    <dbReference type="NCBI Taxonomy" id="2839758"/>
    <lineage>
        <taxon>Eukaryota</taxon>
        <taxon>Fungi</taxon>
        <taxon>Dikarya</taxon>
        <taxon>Ascomycota</taxon>
        <taxon>Pezizomycotina</taxon>
        <taxon>Eurotiomycetes</taxon>
        <taxon>Eurotiomycetidae</taxon>
        <taxon>Eurotiales</taxon>
        <taxon>Aspergillaceae</taxon>
        <taxon>Penicillium</taxon>
    </lineage>
</organism>
<reference evidence="11" key="1">
    <citation type="journal article" date="2020" name="Front. Microbiol.">
        <title>Gene regulatory networks of Penicillium echinulatum 2HH and Penicillium oxalicum 114-2 inferred by a computational biology approach.</title>
        <authorList>
            <person name="Lenz A.R."/>
            <person name="Galan-Vasquez E."/>
            <person name="Balbinot E."/>
            <person name="De Abreu F.P."/>
            <person name="De Oliveira N.S."/>
            <person name="Da Rosa L.O."/>
            <person name="De Avila E Silva S."/>
            <person name="Camassola M."/>
            <person name="Dillon A.J.P."/>
            <person name="Perez-Rueda E."/>
        </authorList>
    </citation>
    <scope>NUCLEOTIDE SEQUENCE</scope>
    <source>
        <strain evidence="11">S1M29</strain>
    </source>
</reference>
<dbReference type="InterPro" id="IPR037009">
    <property type="entry name" value="mRNA_triPase_Cet1_sf"/>
</dbReference>
<comment type="similarity">
    <text evidence="3 8">Belongs to the fungal TPase family.</text>
</comment>
<evidence type="ECO:0000256" key="5">
    <source>
        <dbReference type="ARBA" id="ARBA00022801"/>
    </source>
</evidence>
<feature type="compositionally biased region" description="Polar residues" evidence="9">
    <location>
        <begin position="462"/>
        <end position="477"/>
    </location>
</feature>
<dbReference type="InterPro" id="IPR033469">
    <property type="entry name" value="CYTH-like_dom_sf"/>
</dbReference>
<feature type="compositionally biased region" description="Low complexity" evidence="9">
    <location>
        <begin position="15"/>
        <end position="39"/>
    </location>
</feature>
<dbReference type="SUPFAM" id="SSF55154">
    <property type="entry name" value="CYTH-like phosphatases"/>
    <property type="match status" value="1"/>
</dbReference>
<keyword evidence="8" id="KW-0506">mRNA capping</keyword>
<dbReference type="PROSITE" id="PS50835">
    <property type="entry name" value="IG_LIKE"/>
    <property type="match status" value="1"/>
</dbReference>
<keyword evidence="6 8" id="KW-0539">Nucleus</keyword>
<keyword evidence="4 8" id="KW-0507">mRNA processing</keyword>
<sequence>MDLRTIMNNEGGGASKASQASVSSTVSSDLAHQQQQQQQTDYPRRRSSQSLQPIQQVTPTRHSSFEPTQSQYQQYPPAPPPLNTAVQSHPSLSPPPTSTPYSSGPRDSYSSSAYNNAHSHGSVGPGASPYTSQQPMSAGLQQVDQSSYFAQQRSNSLQSVMTNPLGAGDSMPPRESPLSASQPPFPQQQFSPSTHRSISGTPLGPPPIITSRQSTHSARPLSSGRVSPRNNPPSPRTVPEAQGRSSLHTQSPPTSHRASPSSRHSESASHPLTGGYKHESPESSSSRATSRQNSTATALDAAGGTASRPLADPTHTESPTALASSGLRSNAQRSPMSSTQPQFARSPSNSRSNSQALRMEIDNDSMDRGADHQPPKAKRRRYNEPPIFAQRSVRTKGRCPVIPHPQPPIPKHVRGSDRDPWQSRKQLVAASVTPAVQAAASVARSARAPAPVAPLPVGNGPTAASPSMPTAGATSGSLGPWEPSITGFIPYEELTKQLCDFLFQHVVMRTDVAVDATGSAAAGAGTIVEIEAKLGHVVDQDRRERLVLPVLTESVINRDSRVRTAFESNMTVEQHRAMNNFLNEQVKASMANTQSRIPISYTHKKERDTFYEISPQELPPVIRQNLNPRHKPKVRVTTDVKTGEIIAKIVKCRVADIDVYSPRTSVDWRVSVNLEMEYDGDISHLTMVDTSKGGRGERNKDRMSYKHLAYQIDLTQVATAEAPTKNDFEHELEVEVSAAEIRRQGNLAMAGDPSNQYEDLVKGFVDNIRVLARAVPP</sequence>
<dbReference type="CDD" id="cd07470">
    <property type="entry name" value="CYTH-like_mRNA_RTPase"/>
    <property type="match status" value="1"/>
</dbReference>
<evidence type="ECO:0000259" key="10">
    <source>
        <dbReference type="PROSITE" id="PS50835"/>
    </source>
</evidence>
<feature type="region of interest" description="Disordered" evidence="9">
    <location>
        <begin position="451"/>
        <end position="477"/>
    </location>
</feature>
<keyword evidence="12" id="KW-1185">Reference proteome</keyword>
<dbReference type="EC" id="3.6.1.74" evidence="8"/>
<dbReference type="EMBL" id="WIWV01000085">
    <property type="protein sequence ID" value="KAF7714441.1"/>
    <property type="molecule type" value="Genomic_DNA"/>
</dbReference>
<dbReference type="Gene3D" id="3.20.100.10">
    <property type="entry name" value="mRNA triphosphatase Cet1-like"/>
    <property type="match status" value="1"/>
</dbReference>
<dbReference type="PANTHER" id="PTHR28118:SF1">
    <property type="entry name" value="POLYNUCLEOTIDE 5'-TRIPHOSPHATASE CTL1-RELATED"/>
    <property type="match status" value="1"/>
</dbReference>
<feature type="compositionally biased region" description="Low complexity" evidence="9">
    <location>
        <begin position="251"/>
        <end position="262"/>
    </location>
</feature>
<dbReference type="GO" id="GO:0006370">
    <property type="term" value="P:7-methylguanosine mRNA capping"/>
    <property type="evidence" value="ECO:0007669"/>
    <property type="project" value="UniProtKB-UniRule"/>
</dbReference>
<feature type="compositionally biased region" description="Basic and acidic residues" evidence="9">
    <location>
        <begin position="359"/>
        <end position="374"/>
    </location>
</feature>
<comment type="function">
    <text evidence="8">First step of mRNA capping. Converts the 5'-triphosphate end of a nascent mRNA chain into a diphosphate end.</text>
</comment>
<evidence type="ECO:0000256" key="3">
    <source>
        <dbReference type="ARBA" id="ARBA00006345"/>
    </source>
</evidence>
<comment type="caution">
    <text evidence="11">The sequence shown here is derived from an EMBL/GenBank/DDBJ whole genome shotgun (WGS) entry which is preliminary data.</text>
</comment>
<evidence type="ECO:0000313" key="12">
    <source>
        <dbReference type="Proteomes" id="UP000631181"/>
    </source>
</evidence>
<comment type="subunit">
    <text evidence="8">Heterodimer. The mRNA-capping enzyme is composed of two separate chains alpha and beta, respectively a mRNA guanylyltransferase and an mRNA 5'-triphosphate monophosphatase.</text>
</comment>
<feature type="compositionally biased region" description="Polar residues" evidence="9">
    <location>
        <begin position="129"/>
        <end position="162"/>
    </location>
</feature>
<dbReference type="GO" id="GO:0004651">
    <property type="term" value="F:polynucleotide 5'-phosphatase activity"/>
    <property type="evidence" value="ECO:0007669"/>
    <property type="project" value="UniProtKB-UniRule"/>
</dbReference>
<feature type="region of interest" description="Disordered" evidence="9">
    <location>
        <begin position="1"/>
        <end position="420"/>
    </location>
</feature>
<name>A0A8J8VZG2_9EURO</name>
<dbReference type="InterPro" id="IPR040343">
    <property type="entry name" value="Cet1/Ctl1"/>
</dbReference>
<comment type="subcellular location">
    <subcellularLocation>
        <location evidence="2 8">Nucleus</location>
    </subcellularLocation>
</comment>